<dbReference type="EC" id="2.4.99.17" evidence="5"/>
<dbReference type="Gene3D" id="3.40.1780.10">
    <property type="entry name" value="QueA-like"/>
    <property type="match status" value="2"/>
</dbReference>
<keyword evidence="4 5" id="KW-0671">Queuosine biosynthesis</keyword>
<comment type="function">
    <text evidence="5">Transfers and isomerizes the ribose moiety from AdoMet to the 7-aminomethyl group of 7-deazaguanine (preQ1-tRNA) to give epoxyqueuosine (oQ-tRNA).</text>
</comment>
<dbReference type="InterPro" id="IPR036100">
    <property type="entry name" value="QueA_sf"/>
</dbReference>
<evidence type="ECO:0000256" key="4">
    <source>
        <dbReference type="ARBA" id="ARBA00022785"/>
    </source>
</evidence>
<organism evidence="6 7">
    <name type="scientific">Hymenobacter polaris</name>
    <dbReference type="NCBI Taxonomy" id="2682546"/>
    <lineage>
        <taxon>Bacteria</taxon>
        <taxon>Pseudomonadati</taxon>
        <taxon>Bacteroidota</taxon>
        <taxon>Cytophagia</taxon>
        <taxon>Cytophagales</taxon>
        <taxon>Hymenobacteraceae</taxon>
        <taxon>Hymenobacter</taxon>
    </lineage>
</organism>
<keyword evidence="1 5" id="KW-0963">Cytoplasm</keyword>
<evidence type="ECO:0000256" key="3">
    <source>
        <dbReference type="ARBA" id="ARBA00022691"/>
    </source>
</evidence>
<dbReference type="GO" id="GO:0008616">
    <property type="term" value="P:tRNA queuosine(34) biosynthetic process"/>
    <property type="evidence" value="ECO:0007669"/>
    <property type="project" value="UniProtKB-UniRule"/>
</dbReference>
<dbReference type="InterPro" id="IPR003699">
    <property type="entry name" value="QueA"/>
</dbReference>
<sequence>MQAASSPYPTDPRQLRIQDFHYDLPADRIAPEPLPDRAASRLLVYRSGIIQDKTFRDLPAELPLGSLLIFNDTRVVRARLLAQRPSGGQVELFCLEPVAPHRALEPALQQTGYATWRCLVGNGRRWKSGPVQLDFQAFGQPATLWAERQAVEGGGESLIDFRWEPSSLPFAEVLRAAGHLPLPPYLHRPDTAQDAVRYQTVYAAHEGAVAAPTAGLHFTPEVLAALGARGLATGYVTLHVGAGTFQPVKADTMADHPMHAEPIIVQASLLRQLLGHQAGPVIAVGTTSLRTLESLYWLGAALVRDPAAPLEVTQWQPYAEVAEAVTPAAALGALLAYLERTGSAAVEASTRLLIAPGYRFRLVQGLITNFHQPESTLLLLVAALLGPGWQQVYAHALAGGYRFLSYGDSSLLLPDKPAAPVDFGTGFD</sequence>
<comment type="subcellular location">
    <subcellularLocation>
        <location evidence="5">Cytoplasm</location>
    </subcellularLocation>
</comment>
<dbReference type="AlphaFoldDB" id="A0A7Y0AFM4"/>
<dbReference type="RefSeq" id="WP_169532124.1">
    <property type="nucleotide sequence ID" value="NZ_JABBGH010000002.1"/>
</dbReference>
<dbReference type="UniPathway" id="UPA00392"/>
<dbReference type="Pfam" id="PF02547">
    <property type="entry name" value="Queuosine_synth"/>
    <property type="match status" value="1"/>
</dbReference>
<evidence type="ECO:0000256" key="2">
    <source>
        <dbReference type="ARBA" id="ARBA00022679"/>
    </source>
</evidence>
<evidence type="ECO:0000256" key="5">
    <source>
        <dbReference type="HAMAP-Rule" id="MF_00113"/>
    </source>
</evidence>
<accession>A0A7Y0AFM4</accession>
<evidence type="ECO:0000313" key="6">
    <source>
        <dbReference type="EMBL" id="NML66484.1"/>
    </source>
</evidence>
<keyword evidence="7" id="KW-1185">Reference proteome</keyword>
<dbReference type="Proteomes" id="UP000559626">
    <property type="component" value="Unassembled WGS sequence"/>
</dbReference>
<keyword evidence="6" id="KW-0413">Isomerase</keyword>
<dbReference type="Gene3D" id="2.40.10.240">
    <property type="entry name" value="QueA-like"/>
    <property type="match status" value="1"/>
</dbReference>
<dbReference type="InterPro" id="IPR042118">
    <property type="entry name" value="QueA_dom1"/>
</dbReference>
<dbReference type="SUPFAM" id="SSF111337">
    <property type="entry name" value="QueA-like"/>
    <property type="match status" value="1"/>
</dbReference>
<evidence type="ECO:0000256" key="1">
    <source>
        <dbReference type="ARBA" id="ARBA00022490"/>
    </source>
</evidence>
<evidence type="ECO:0000313" key="7">
    <source>
        <dbReference type="Proteomes" id="UP000559626"/>
    </source>
</evidence>
<comment type="pathway">
    <text evidence="5">tRNA modification; tRNA-queuosine biosynthesis.</text>
</comment>
<gene>
    <name evidence="5" type="primary">queA</name>
    <name evidence="6" type="ORF">HHL22_14845</name>
</gene>
<proteinExistence type="inferred from homology"/>
<dbReference type="EMBL" id="JABBGH010000002">
    <property type="protein sequence ID" value="NML66484.1"/>
    <property type="molecule type" value="Genomic_DNA"/>
</dbReference>
<keyword evidence="2 5" id="KW-0808">Transferase</keyword>
<name>A0A7Y0AFM4_9BACT</name>
<protein>
    <recommendedName>
        <fullName evidence="5">S-adenosylmethionine:tRNA ribosyltransferase-isomerase</fullName>
        <ecNumber evidence="5">2.4.99.17</ecNumber>
    </recommendedName>
    <alternativeName>
        <fullName evidence="5">Queuosine biosynthesis protein QueA</fullName>
    </alternativeName>
</protein>
<dbReference type="PANTHER" id="PTHR30307">
    <property type="entry name" value="S-ADENOSYLMETHIONINE:TRNA RIBOSYLTRANSFERASE-ISOMERASE"/>
    <property type="match status" value="1"/>
</dbReference>
<dbReference type="GO" id="GO:0005737">
    <property type="term" value="C:cytoplasm"/>
    <property type="evidence" value="ECO:0007669"/>
    <property type="project" value="UniProtKB-SubCell"/>
</dbReference>
<comment type="catalytic activity">
    <reaction evidence="5">
        <text>7-aminomethyl-7-carbaguanosine(34) in tRNA + S-adenosyl-L-methionine = epoxyqueuosine(34) in tRNA + adenine + L-methionine + 2 H(+)</text>
        <dbReference type="Rhea" id="RHEA:32155"/>
        <dbReference type="Rhea" id="RHEA-COMP:10342"/>
        <dbReference type="Rhea" id="RHEA-COMP:18582"/>
        <dbReference type="ChEBI" id="CHEBI:15378"/>
        <dbReference type="ChEBI" id="CHEBI:16708"/>
        <dbReference type="ChEBI" id="CHEBI:57844"/>
        <dbReference type="ChEBI" id="CHEBI:59789"/>
        <dbReference type="ChEBI" id="CHEBI:82833"/>
        <dbReference type="ChEBI" id="CHEBI:194443"/>
        <dbReference type="EC" id="2.4.99.17"/>
    </reaction>
</comment>
<comment type="caution">
    <text evidence="6">The sequence shown here is derived from an EMBL/GenBank/DDBJ whole genome shotgun (WGS) entry which is preliminary data.</text>
</comment>
<dbReference type="GO" id="GO:0051075">
    <property type="term" value="F:S-adenosylmethionine:tRNA ribosyltransferase-isomerase activity"/>
    <property type="evidence" value="ECO:0007669"/>
    <property type="project" value="UniProtKB-EC"/>
</dbReference>
<keyword evidence="3 5" id="KW-0949">S-adenosyl-L-methionine</keyword>
<dbReference type="HAMAP" id="MF_00113">
    <property type="entry name" value="QueA"/>
    <property type="match status" value="1"/>
</dbReference>
<comment type="similarity">
    <text evidence="5">Belongs to the QueA family.</text>
</comment>
<dbReference type="InterPro" id="IPR042119">
    <property type="entry name" value="QueA_dom2"/>
</dbReference>
<reference evidence="6 7" key="1">
    <citation type="submission" date="2020-04" db="EMBL/GenBank/DDBJ databases">
        <title>Hymenobacter polaris sp. nov., isolated from Arctic soil.</title>
        <authorList>
            <person name="Dahal R.H."/>
        </authorList>
    </citation>
    <scope>NUCLEOTIDE SEQUENCE [LARGE SCALE GENOMIC DNA]</scope>
    <source>
        <strain evidence="6 7">RP-2-7</strain>
    </source>
</reference>
<dbReference type="PANTHER" id="PTHR30307:SF0">
    <property type="entry name" value="S-ADENOSYLMETHIONINE:TRNA RIBOSYLTRANSFERASE-ISOMERASE"/>
    <property type="match status" value="1"/>
</dbReference>
<comment type="subunit">
    <text evidence="5">Monomer.</text>
</comment>